<dbReference type="Proteomes" id="UP001062263">
    <property type="component" value="Chromosome"/>
</dbReference>
<dbReference type="InterPro" id="IPR011008">
    <property type="entry name" value="Dimeric_a/b-barrel"/>
</dbReference>
<dbReference type="InterPro" id="IPR010753">
    <property type="entry name" value="DUF1330"/>
</dbReference>
<dbReference type="RefSeq" id="WP_215435938.1">
    <property type="nucleotide sequence ID" value="NZ_AP025943.1"/>
</dbReference>
<protein>
    <recommendedName>
        <fullName evidence="1">DUF1330 domain-containing protein</fullName>
    </recommendedName>
</protein>
<dbReference type="Gene3D" id="3.30.70.100">
    <property type="match status" value="1"/>
</dbReference>
<accession>A0ABN6QLF6</accession>
<name>A0ABN6QLF6_9BACT</name>
<evidence type="ECO:0000313" key="2">
    <source>
        <dbReference type="EMBL" id="BDL44003.1"/>
    </source>
</evidence>
<gene>
    <name evidence="2" type="ORF">Abiwalacus_15770</name>
</gene>
<organism evidence="2 3">
    <name type="scientific">Akkermansia biwaensis</name>
    <dbReference type="NCBI Taxonomy" id="2946555"/>
    <lineage>
        <taxon>Bacteria</taxon>
        <taxon>Pseudomonadati</taxon>
        <taxon>Verrucomicrobiota</taxon>
        <taxon>Verrucomicrobiia</taxon>
        <taxon>Verrucomicrobiales</taxon>
        <taxon>Akkermansiaceae</taxon>
        <taxon>Akkermansia</taxon>
    </lineage>
</organism>
<dbReference type="PANTHER" id="PTHR41521">
    <property type="match status" value="1"/>
</dbReference>
<sequence length="98" mass="11324">MSAYFIVMISMDEAVDRAPYDSYIALVKPIVERFGGEYLVRTEVIDSLSPGDRPDRMIIIRFPDRERLNACFASEEYRRIMALRVETVRTKAFIAEGL</sequence>
<evidence type="ECO:0000313" key="3">
    <source>
        <dbReference type="Proteomes" id="UP001062263"/>
    </source>
</evidence>
<evidence type="ECO:0000259" key="1">
    <source>
        <dbReference type="Pfam" id="PF07045"/>
    </source>
</evidence>
<dbReference type="PANTHER" id="PTHR41521:SF4">
    <property type="entry name" value="BLR0684 PROTEIN"/>
    <property type="match status" value="1"/>
</dbReference>
<dbReference type="EMBL" id="AP025943">
    <property type="protein sequence ID" value="BDL44003.1"/>
    <property type="molecule type" value="Genomic_DNA"/>
</dbReference>
<dbReference type="SUPFAM" id="SSF54909">
    <property type="entry name" value="Dimeric alpha+beta barrel"/>
    <property type="match status" value="1"/>
</dbReference>
<reference evidence="2" key="1">
    <citation type="submission" date="2022-06" db="EMBL/GenBank/DDBJ databases">
        <title>Akkermansia biwalacus sp. nov., an anaerobic mucin-degrading bacterium isolated from human intestine.</title>
        <authorList>
            <person name="Kobayashi Y."/>
            <person name="Inoue S."/>
            <person name="Kawahara T."/>
            <person name="Kohda N."/>
        </authorList>
    </citation>
    <scope>NUCLEOTIDE SEQUENCE</scope>
    <source>
        <strain evidence="2">WON2089</strain>
    </source>
</reference>
<feature type="domain" description="DUF1330" evidence="1">
    <location>
        <begin position="3"/>
        <end position="97"/>
    </location>
</feature>
<proteinExistence type="predicted"/>
<dbReference type="Pfam" id="PF07045">
    <property type="entry name" value="DUF1330"/>
    <property type="match status" value="1"/>
</dbReference>
<keyword evidence="3" id="KW-1185">Reference proteome</keyword>